<evidence type="ECO:0000313" key="2">
    <source>
        <dbReference type="Proteomes" id="UP000199341"/>
    </source>
</evidence>
<dbReference type="EMBL" id="FNIE01000013">
    <property type="protein sequence ID" value="SDO85907.1"/>
    <property type="molecule type" value="Genomic_DNA"/>
</dbReference>
<evidence type="ECO:0008006" key="3">
    <source>
        <dbReference type="Google" id="ProtNLM"/>
    </source>
</evidence>
<organism evidence="1 2">
    <name type="scientific">Actinacidiphila guanduensis</name>
    <dbReference type="NCBI Taxonomy" id="310781"/>
    <lineage>
        <taxon>Bacteria</taxon>
        <taxon>Bacillati</taxon>
        <taxon>Actinomycetota</taxon>
        <taxon>Actinomycetes</taxon>
        <taxon>Kitasatosporales</taxon>
        <taxon>Streptomycetaceae</taxon>
        <taxon>Actinacidiphila</taxon>
    </lineage>
</organism>
<dbReference type="Proteomes" id="UP000199341">
    <property type="component" value="Unassembled WGS sequence"/>
</dbReference>
<dbReference type="RefSeq" id="WP_176930489.1">
    <property type="nucleotide sequence ID" value="NZ_FNIE01000013.1"/>
</dbReference>
<sequence>MGRVLGGLLKGAAAGAAGATALDTVSYLDMVLRGRAASTTPQATVEALSAAVHVPVPGDGEQREHRVTALGALSGIAAGVGMGALLGAARAAGFRPGTAATYAAAGVLALIGTNGPMTVLKVTDPRTWSRTDWVADIVPHLAYAGVATAVLDRLEP</sequence>
<reference evidence="1 2" key="1">
    <citation type="submission" date="2016-10" db="EMBL/GenBank/DDBJ databases">
        <authorList>
            <person name="de Groot N.N."/>
        </authorList>
    </citation>
    <scope>NUCLEOTIDE SEQUENCE [LARGE SCALE GENOMIC DNA]</scope>
    <source>
        <strain evidence="1 2">CGMCC 4.2022</strain>
    </source>
</reference>
<dbReference type="AlphaFoldDB" id="A0A1H0MZS0"/>
<accession>A0A1H0MZS0</accession>
<dbReference type="STRING" id="310781.SAMN05216259_113161"/>
<evidence type="ECO:0000313" key="1">
    <source>
        <dbReference type="EMBL" id="SDO85907.1"/>
    </source>
</evidence>
<proteinExistence type="predicted"/>
<name>A0A1H0MZS0_9ACTN</name>
<gene>
    <name evidence="1" type="ORF">SAMN05216259_113161</name>
</gene>
<protein>
    <recommendedName>
        <fullName evidence="3">DUF1440 domain-containing protein</fullName>
    </recommendedName>
</protein>
<keyword evidence="2" id="KW-1185">Reference proteome</keyword>